<dbReference type="Gene3D" id="3.40.50.300">
    <property type="entry name" value="P-loop containing nucleotide triphosphate hydrolases"/>
    <property type="match status" value="1"/>
</dbReference>
<keyword evidence="2" id="KW-1185">Reference proteome</keyword>
<gene>
    <name evidence="1" type="ORF">E0Z10_g3979</name>
</gene>
<comment type="caution">
    <text evidence="1">The sequence shown here is derived from an EMBL/GenBank/DDBJ whole genome shotgun (WGS) entry which is preliminary data.</text>
</comment>
<protein>
    <submittedName>
        <fullName evidence="1">Uncharacterized protein</fullName>
    </submittedName>
</protein>
<dbReference type="EMBL" id="SKBN01000059">
    <property type="protein sequence ID" value="TGJ84781.1"/>
    <property type="molecule type" value="Genomic_DNA"/>
</dbReference>
<dbReference type="OrthoDB" id="4729523at2759"/>
<accession>A0A4Z0YZ75</accession>
<dbReference type="SUPFAM" id="SSF52540">
    <property type="entry name" value="P-loop containing nucleoside triphosphate hydrolases"/>
    <property type="match status" value="1"/>
</dbReference>
<name>A0A4Z0YZ75_9PEZI</name>
<sequence length="775" mass="87333">MQEARNVLSKSGDAELREVAKRCVSSPEKHLFVVGPSQSGKSTRLPMFLAASSGKRVIIAQPDDWVARYHAEWVQESAAAGTYSGQKRSVGYYADLTETPIDFVPDYEVNYVSYRWLYRMVVGINTPAPSTGLDNEYTRAKAAEAKEALNAKREKYGQLIGHVILDDFHAQSVTQELGYLAVHAATLGFVQPPIGFFEGTKFILMTAYPENCTFLNCFGLSENQIKQQTITITTGLAPAAHDRIEEIFMSESEEDGKLQEYHSIAVRKAREILKTNANARVLLFMDTTYSARNIARQAHLPTLDLETESGRNQMRMSLDRQVVILATPSFASRIPIRRITDVICPSTQRLPVVDRQIHREVLVDTHLAEWELTWAKNHLDRTCICPTIHYMFGSSKYPNNVKVSGARWFHHGDFVDILLGLIRLCPKNAMCDVPTPMRFEIPITEGGRAFNRLTLMPEMVGPGPHALHEMVPYYRLSDTHRIQPMLKLGDCCGLDRRQAFFLGQLEDLAVAHGVKATKQRFVSMVAVAMVVFGETPILRRKGPPRSNENVTGVFPNLQSLLHLGLYEDFTSDSWVNAVVWMDIKRRADAARVDIAVFAQENHRSKKLLVDKVPLQAAESKLRLLARMVDLDETLQDALCNGSFLVEVEKFNNTANEAAQMAVELLWTAYLDAYRYNLAYVQMEKNNAKTTAKINDISSGLGIDYAWKHVAIDLFEQARIGERSLRDGFYAIGSVLKGSRWLRNLTVMPVNIVCTITEDRDSYEGAWNLHTHLNLD</sequence>
<dbReference type="AlphaFoldDB" id="A0A4Z0YZ75"/>
<evidence type="ECO:0000313" key="2">
    <source>
        <dbReference type="Proteomes" id="UP000297716"/>
    </source>
</evidence>
<proteinExistence type="predicted"/>
<reference evidence="1 2" key="1">
    <citation type="submission" date="2019-03" db="EMBL/GenBank/DDBJ databases">
        <title>Draft genome sequence of Xylaria hypoxylon DSM 108379, a ubiquitous saprotrophic-parasitic fungi on hardwood.</title>
        <authorList>
            <person name="Buettner E."/>
            <person name="Leonhardt S."/>
            <person name="Gebauer A.M."/>
            <person name="Liers C."/>
            <person name="Hofrichter M."/>
            <person name="Kellner H."/>
        </authorList>
    </citation>
    <scope>NUCLEOTIDE SEQUENCE [LARGE SCALE GENOMIC DNA]</scope>
    <source>
        <strain evidence="1 2">DSM 108379</strain>
    </source>
</reference>
<organism evidence="1 2">
    <name type="scientific">Xylaria hypoxylon</name>
    <dbReference type="NCBI Taxonomy" id="37992"/>
    <lineage>
        <taxon>Eukaryota</taxon>
        <taxon>Fungi</taxon>
        <taxon>Dikarya</taxon>
        <taxon>Ascomycota</taxon>
        <taxon>Pezizomycotina</taxon>
        <taxon>Sordariomycetes</taxon>
        <taxon>Xylariomycetidae</taxon>
        <taxon>Xylariales</taxon>
        <taxon>Xylariaceae</taxon>
        <taxon>Xylaria</taxon>
    </lineage>
</organism>
<dbReference type="Proteomes" id="UP000297716">
    <property type="component" value="Unassembled WGS sequence"/>
</dbReference>
<evidence type="ECO:0000313" key="1">
    <source>
        <dbReference type="EMBL" id="TGJ84781.1"/>
    </source>
</evidence>
<dbReference type="InterPro" id="IPR027417">
    <property type="entry name" value="P-loop_NTPase"/>
</dbReference>